<evidence type="ECO:0000313" key="3">
    <source>
        <dbReference type="Proteomes" id="UP000182248"/>
    </source>
</evidence>
<sequence length="67" mass="7258">MIFESANMDFTGVVVFLFSLMLGPPIILFIIGLAMFQKYRKAAKILFILGGVYLLIGLGICGSLLAS</sequence>
<keyword evidence="1" id="KW-0812">Transmembrane</keyword>
<gene>
    <name evidence="2" type="ORF">SAMN02927921_02982</name>
</gene>
<protein>
    <submittedName>
        <fullName evidence="2">Uncharacterized protein</fullName>
    </submittedName>
</protein>
<evidence type="ECO:0000256" key="1">
    <source>
        <dbReference type="SAM" id="Phobius"/>
    </source>
</evidence>
<keyword evidence="1" id="KW-1133">Transmembrane helix</keyword>
<organism evidence="2 3">
    <name type="scientific">Sinomicrobium oceani</name>
    <dbReference type="NCBI Taxonomy" id="1150368"/>
    <lineage>
        <taxon>Bacteria</taxon>
        <taxon>Pseudomonadati</taxon>
        <taxon>Bacteroidota</taxon>
        <taxon>Flavobacteriia</taxon>
        <taxon>Flavobacteriales</taxon>
        <taxon>Flavobacteriaceae</taxon>
        <taxon>Sinomicrobium</taxon>
    </lineage>
</organism>
<dbReference type="AlphaFoldDB" id="A0A1K1QY71"/>
<proteinExistence type="predicted"/>
<dbReference type="Proteomes" id="UP000182248">
    <property type="component" value="Unassembled WGS sequence"/>
</dbReference>
<keyword evidence="3" id="KW-1185">Reference proteome</keyword>
<dbReference type="RefSeq" id="WP_072318180.1">
    <property type="nucleotide sequence ID" value="NZ_FPJE01000016.1"/>
</dbReference>
<accession>A0A1K1QY71</accession>
<feature type="transmembrane region" description="Helical" evidence="1">
    <location>
        <begin position="45"/>
        <end position="66"/>
    </location>
</feature>
<keyword evidence="1" id="KW-0472">Membrane</keyword>
<dbReference type="EMBL" id="FPJE01000016">
    <property type="protein sequence ID" value="SFW64855.1"/>
    <property type="molecule type" value="Genomic_DNA"/>
</dbReference>
<name>A0A1K1QY71_9FLAO</name>
<dbReference type="STRING" id="1150368.SAMN02927921_02982"/>
<reference evidence="2 3" key="1">
    <citation type="submission" date="2016-11" db="EMBL/GenBank/DDBJ databases">
        <authorList>
            <person name="Jaros S."/>
            <person name="Januszkiewicz K."/>
            <person name="Wedrychowicz H."/>
        </authorList>
    </citation>
    <scope>NUCLEOTIDE SEQUENCE [LARGE SCALE GENOMIC DNA]</scope>
    <source>
        <strain evidence="2 3">CGMCC 1.12145</strain>
    </source>
</reference>
<feature type="transmembrane region" description="Helical" evidence="1">
    <location>
        <begin position="12"/>
        <end position="33"/>
    </location>
</feature>
<evidence type="ECO:0000313" key="2">
    <source>
        <dbReference type="EMBL" id="SFW64855.1"/>
    </source>
</evidence>